<accession>E8LKS1</accession>
<dbReference type="HOGENOM" id="CLU_070025_0_0_6"/>
<feature type="domain" description="Carboxymuconolactone decarboxylase-like" evidence="2">
    <location>
        <begin position="32"/>
        <end position="109"/>
    </location>
</feature>
<dbReference type="Gene3D" id="1.20.1290.10">
    <property type="entry name" value="AhpD-like"/>
    <property type="match status" value="1"/>
</dbReference>
<keyword evidence="4" id="KW-1185">Reference proteome</keyword>
<dbReference type="InterPro" id="IPR029032">
    <property type="entry name" value="AhpD-like"/>
</dbReference>
<feature type="domain" description="Carboxymuconolactone decarboxylase-like" evidence="2">
    <location>
        <begin position="170"/>
        <end position="249"/>
    </location>
</feature>
<gene>
    <name evidence="3" type="ORF">HMPREF9444_01319</name>
</gene>
<reference evidence="3 4" key="1">
    <citation type="submission" date="2011-01" db="EMBL/GenBank/DDBJ databases">
        <authorList>
            <person name="Weinstock G."/>
            <person name="Sodergren E."/>
            <person name="Clifton S."/>
            <person name="Fulton L."/>
            <person name="Fulton B."/>
            <person name="Courtney L."/>
            <person name="Fronick C."/>
            <person name="Harrison M."/>
            <person name="Strong C."/>
            <person name="Farmer C."/>
            <person name="Delahaunty K."/>
            <person name="Markovic C."/>
            <person name="Hall O."/>
            <person name="Minx P."/>
            <person name="Tomlinson C."/>
            <person name="Mitreva M."/>
            <person name="Hou S."/>
            <person name="Chen J."/>
            <person name="Wollam A."/>
            <person name="Pepin K.H."/>
            <person name="Johnson M."/>
            <person name="Bhonagiri V."/>
            <person name="Zhang X."/>
            <person name="Suruliraj S."/>
            <person name="Warren W."/>
            <person name="Chinwalla A."/>
            <person name="Mardis E.R."/>
            <person name="Wilson R.K."/>
        </authorList>
    </citation>
    <scope>NUCLEOTIDE SEQUENCE [LARGE SCALE GENOMIC DNA]</scope>
    <source>
        <strain evidence="4">DSM 22608 / JCM 16073 / KCTC 15190 / YIT 12066</strain>
    </source>
</reference>
<protein>
    <submittedName>
        <fullName evidence="3">Carboxymuconolactone decarboxylase family protein</fullName>
    </submittedName>
</protein>
<organism evidence="3 4">
    <name type="scientific">Succinatimonas hippei (strain DSM 22608 / JCM 16073 / KCTC 15190 / YIT 12066)</name>
    <dbReference type="NCBI Taxonomy" id="762983"/>
    <lineage>
        <taxon>Bacteria</taxon>
        <taxon>Pseudomonadati</taxon>
        <taxon>Pseudomonadota</taxon>
        <taxon>Gammaproteobacteria</taxon>
        <taxon>Aeromonadales</taxon>
        <taxon>Succinivibrionaceae</taxon>
        <taxon>Succinatimonas</taxon>
    </lineage>
</organism>
<dbReference type="PANTHER" id="PTHR33570">
    <property type="entry name" value="4-CARBOXYMUCONOLACTONE DECARBOXYLASE FAMILY PROTEIN"/>
    <property type="match status" value="1"/>
</dbReference>
<dbReference type="OrthoDB" id="9802489at2"/>
<comment type="caution">
    <text evidence="3">The sequence shown here is derived from an EMBL/GenBank/DDBJ whole genome shotgun (WGS) entry which is preliminary data.</text>
</comment>
<name>E8LKS1_SUCHY</name>
<evidence type="ECO:0000259" key="2">
    <source>
        <dbReference type="Pfam" id="PF02627"/>
    </source>
</evidence>
<dbReference type="AlphaFoldDB" id="E8LKS1"/>
<dbReference type="EMBL" id="AEVO01000072">
    <property type="protein sequence ID" value="EFY06874.1"/>
    <property type="molecule type" value="Genomic_DNA"/>
</dbReference>
<dbReference type="InterPro" id="IPR003779">
    <property type="entry name" value="CMD-like"/>
</dbReference>
<feature type="signal peptide" evidence="1">
    <location>
        <begin position="1"/>
        <end position="25"/>
    </location>
</feature>
<dbReference type="STRING" id="762983.HMPREF9444_01319"/>
<dbReference type="RefSeq" id="WP_009143509.1">
    <property type="nucleotide sequence ID" value="NZ_GL831006.1"/>
</dbReference>
<dbReference type="Proteomes" id="UP000018458">
    <property type="component" value="Unassembled WGS sequence"/>
</dbReference>
<sequence>MTKLSQLMAAAFLTAAVMCGGTVMAQNNDTELYQILNRVTTKETPNYVSLSPKMQSLVTIATLSTLGDEDLLSLNIAKALKDGVAPVEIRETIYQGMAYVGMSYITRAEKVFMQECEKAGIALPLPSAITVNDDNRFNEGLKVQKGIFGSGIDAMHKAAKEDEKHLSIDLLTGFCFGDTYTRTGLTLKEREFLTFVYISALGGCEPQVKAHAAGNISVGNTRQMLIDALVVMVPYIGFPKTLNAFGMVNEVTAK</sequence>
<evidence type="ECO:0000313" key="3">
    <source>
        <dbReference type="EMBL" id="EFY06874.1"/>
    </source>
</evidence>
<dbReference type="InterPro" id="IPR052512">
    <property type="entry name" value="4CMD/NDH-1_regulator"/>
</dbReference>
<evidence type="ECO:0000256" key="1">
    <source>
        <dbReference type="SAM" id="SignalP"/>
    </source>
</evidence>
<dbReference type="PANTHER" id="PTHR33570:SF2">
    <property type="entry name" value="CARBOXYMUCONOLACTONE DECARBOXYLASE-LIKE DOMAIN-CONTAINING PROTEIN"/>
    <property type="match status" value="1"/>
</dbReference>
<dbReference type="eggNOG" id="COG0599">
    <property type="taxonomic scope" value="Bacteria"/>
</dbReference>
<dbReference type="GO" id="GO:0051920">
    <property type="term" value="F:peroxiredoxin activity"/>
    <property type="evidence" value="ECO:0007669"/>
    <property type="project" value="InterPro"/>
</dbReference>
<proteinExistence type="predicted"/>
<feature type="chain" id="PRO_5003224097" evidence="1">
    <location>
        <begin position="26"/>
        <end position="254"/>
    </location>
</feature>
<evidence type="ECO:0000313" key="4">
    <source>
        <dbReference type="Proteomes" id="UP000018458"/>
    </source>
</evidence>
<dbReference type="SUPFAM" id="SSF69118">
    <property type="entry name" value="AhpD-like"/>
    <property type="match status" value="1"/>
</dbReference>
<dbReference type="Pfam" id="PF02627">
    <property type="entry name" value="CMD"/>
    <property type="match status" value="2"/>
</dbReference>
<keyword evidence="1" id="KW-0732">Signal</keyword>